<dbReference type="Proteomes" id="UP001525566">
    <property type="component" value="Unassembled WGS sequence"/>
</dbReference>
<dbReference type="SUPFAM" id="SSF46894">
    <property type="entry name" value="C-terminal effector domain of the bipartite response regulators"/>
    <property type="match status" value="1"/>
</dbReference>
<feature type="chain" id="PRO_5047529756" description="Tetratricopeptide repeat protein" evidence="3">
    <location>
        <begin position="26"/>
        <end position="585"/>
    </location>
</feature>
<sequence length="585" mass="69077">MKNKIIRILTVLLFSIIIVSCSSSKKEEANNYFNQINQHVSKVIYQPEKIKELKEREQKKYESTGDRIYKISSRYIELFYNFNNSGNKNDENAINQIPIVYELLILNNNDYDYITIACNFNLAHQFEHKSPKLAMQFLNEAIKLDEKLGKKYYLPHLYHMKGRLLFNNKKYSQALTYFNKSLQNLDKTRHNLIFISSMHNNFAWCHEKMGHLNLALKEAGEAAKILENEKNLKPDEIAFLTGIKGSMGFYYFKKKNFPEAEKLLIQEFEVHKKSRKNDHESIANLTKLFDLYNETNQNDKMKEVVEYGKSIEPEITIISDKILINEMVQSYYLKMNDTPMVKKLCKKLIVLHDRNDEKSNQRLTYISDTLNNFTIRNIDQKHQYTIEAQKFKNKLMLIAVCIVGIIFGVTIYIIRNINKKEKELVDKEKIILMKNKKILEQDLKRQEEKITNLHLNLNLKIETEKTFLDNIRKMKKFKNIDAEQTVTDLFLKINNLIQIDRKNYDLVNESSLENKLFIQRLSEKFPSLTNNELKFCVYYKLEFSSKEISLLENITEGSARVYKTKIKTKMNIGKESILNIFLKSI</sequence>
<feature type="transmembrane region" description="Helical" evidence="2">
    <location>
        <begin position="395"/>
        <end position="414"/>
    </location>
</feature>
<dbReference type="RefSeq" id="WP_259839141.1">
    <property type="nucleotide sequence ID" value="NZ_JAOAMU010000003.1"/>
</dbReference>
<dbReference type="EMBL" id="JAOAMU010000003">
    <property type="protein sequence ID" value="MCT2562725.1"/>
    <property type="molecule type" value="Genomic_DNA"/>
</dbReference>
<dbReference type="InterPro" id="IPR016032">
    <property type="entry name" value="Sig_transdc_resp-reg_C-effctor"/>
</dbReference>
<dbReference type="PROSITE" id="PS51257">
    <property type="entry name" value="PROKAR_LIPOPROTEIN"/>
    <property type="match status" value="1"/>
</dbReference>
<keyword evidence="2" id="KW-1133">Transmembrane helix</keyword>
<reference evidence="4 5" key="1">
    <citation type="submission" date="2022-09" db="EMBL/GenBank/DDBJ databases">
        <title>Chryseobacterium oleae sp.nov., isolated from the inter-root soil of Pyrola calliantha H. Andr. in Tibet.</title>
        <authorList>
            <person name="Li Z."/>
        </authorList>
    </citation>
    <scope>NUCLEOTIDE SEQUENCE [LARGE SCALE GENOMIC DNA]</scope>
    <source>
        <strain evidence="5">pc1-10</strain>
    </source>
</reference>
<evidence type="ECO:0000256" key="2">
    <source>
        <dbReference type="SAM" id="Phobius"/>
    </source>
</evidence>
<dbReference type="InterPro" id="IPR019734">
    <property type="entry name" value="TPR_rpt"/>
</dbReference>
<protein>
    <recommendedName>
        <fullName evidence="6">Tetratricopeptide repeat protein</fullName>
    </recommendedName>
</protein>
<comment type="caution">
    <text evidence="4">The sequence shown here is derived from an EMBL/GenBank/DDBJ whole genome shotgun (WGS) entry which is preliminary data.</text>
</comment>
<dbReference type="Gene3D" id="1.25.40.10">
    <property type="entry name" value="Tetratricopeptide repeat domain"/>
    <property type="match status" value="2"/>
</dbReference>
<keyword evidence="2" id="KW-0472">Membrane</keyword>
<evidence type="ECO:0000313" key="5">
    <source>
        <dbReference type="Proteomes" id="UP001525566"/>
    </source>
</evidence>
<proteinExistence type="predicted"/>
<dbReference type="InterPro" id="IPR011990">
    <property type="entry name" value="TPR-like_helical_dom_sf"/>
</dbReference>
<evidence type="ECO:0000313" key="4">
    <source>
        <dbReference type="EMBL" id="MCT2562725.1"/>
    </source>
</evidence>
<feature type="coiled-coil region" evidence="1">
    <location>
        <begin position="429"/>
        <end position="456"/>
    </location>
</feature>
<accession>A0ABT2IV57</accession>
<gene>
    <name evidence="4" type="ORF">N0B48_12585</name>
</gene>
<evidence type="ECO:0008006" key="6">
    <source>
        <dbReference type="Google" id="ProtNLM"/>
    </source>
</evidence>
<dbReference type="SMART" id="SM00028">
    <property type="entry name" value="TPR"/>
    <property type="match status" value="4"/>
</dbReference>
<keyword evidence="3" id="KW-0732">Signal</keyword>
<dbReference type="SUPFAM" id="SSF48452">
    <property type="entry name" value="TPR-like"/>
    <property type="match status" value="1"/>
</dbReference>
<feature type="signal peptide" evidence="3">
    <location>
        <begin position="1"/>
        <end position="25"/>
    </location>
</feature>
<evidence type="ECO:0000256" key="3">
    <source>
        <dbReference type="SAM" id="SignalP"/>
    </source>
</evidence>
<keyword evidence="1" id="KW-0175">Coiled coil</keyword>
<keyword evidence="5" id="KW-1185">Reference proteome</keyword>
<name>A0ABT2IV57_9FLAO</name>
<evidence type="ECO:0000256" key="1">
    <source>
        <dbReference type="SAM" id="Coils"/>
    </source>
</evidence>
<keyword evidence="2" id="KW-0812">Transmembrane</keyword>
<organism evidence="4 5">
    <name type="scientific">Chryseobacterium herbae</name>
    <dbReference type="NCBI Taxonomy" id="2976476"/>
    <lineage>
        <taxon>Bacteria</taxon>
        <taxon>Pseudomonadati</taxon>
        <taxon>Bacteroidota</taxon>
        <taxon>Flavobacteriia</taxon>
        <taxon>Flavobacteriales</taxon>
        <taxon>Weeksellaceae</taxon>
        <taxon>Chryseobacterium group</taxon>
        <taxon>Chryseobacterium</taxon>
    </lineage>
</organism>